<evidence type="ECO:0000313" key="2">
    <source>
        <dbReference type="Proteomes" id="UP001055013"/>
    </source>
</evidence>
<protein>
    <submittedName>
        <fullName evidence="1">Uncharacterized protein</fullName>
    </submittedName>
</protein>
<accession>A0ACB5R5J7</accession>
<dbReference type="EMBL" id="BPUR01000041">
    <property type="protein sequence ID" value="GJH22451.1"/>
    <property type="molecule type" value="Genomic_DNA"/>
</dbReference>
<keyword evidence="2" id="KW-1185">Reference proteome</keyword>
<proteinExistence type="predicted"/>
<evidence type="ECO:0000313" key="1">
    <source>
        <dbReference type="EMBL" id="GJH22451.1"/>
    </source>
</evidence>
<dbReference type="Proteomes" id="UP001055013">
    <property type="component" value="Unassembled WGS sequence"/>
</dbReference>
<comment type="caution">
    <text evidence="1">The sequence shown here is derived from an EMBL/GenBank/DDBJ whole genome shotgun (WGS) entry which is preliminary data.</text>
</comment>
<reference evidence="1" key="1">
    <citation type="submission" date="2021-09" db="EMBL/GenBank/DDBJ databases">
        <title>Isolation and characterization of 3-chlorobenzoate degrading bacteria from soils in Shizuoka.</title>
        <authorList>
            <person name="Ifat A."/>
            <person name="Ogawa N."/>
            <person name="Kimbara K."/>
            <person name="Moriuchi R."/>
            <person name="Dohra H."/>
            <person name="Shintani M."/>
        </authorList>
    </citation>
    <scope>NUCLEOTIDE SEQUENCE</scope>
    <source>
        <strain evidence="1">19CS2-2</strain>
    </source>
</reference>
<name>A0ACB5R5J7_9BURK</name>
<organism evidence="1 2">
    <name type="scientific">Caballeronia novacaledonica</name>
    <dbReference type="NCBI Taxonomy" id="1544861"/>
    <lineage>
        <taxon>Bacteria</taxon>
        <taxon>Pseudomonadati</taxon>
        <taxon>Pseudomonadota</taxon>
        <taxon>Betaproteobacteria</taxon>
        <taxon>Burkholderiales</taxon>
        <taxon>Burkholderiaceae</taxon>
        <taxon>Caballeronia</taxon>
    </lineage>
</organism>
<sequence>MTEQTKNSAEASLELRAALHKLEQTMTSGVTALSVPLACDVERMASDLVGIIAFERLAILGREKTIQKAREAA</sequence>
<gene>
    <name evidence="1" type="ORF">CBA19CS22_37935</name>
</gene>